<name>A0A517N0D1_9BACT</name>
<keyword evidence="3" id="KW-1185">Reference proteome</keyword>
<evidence type="ECO:0000313" key="3">
    <source>
        <dbReference type="Proteomes" id="UP000319852"/>
    </source>
</evidence>
<feature type="region of interest" description="Disordered" evidence="1">
    <location>
        <begin position="155"/>
        <end position="175"/>
    </location>
</feature>
<reference evidence="2 3" key="1">
    <citation type="submission" date="2019-02" db="EMBL/GenBank/DDBJ databases">
        <title>Deep-cultivation of Planctomycetes and their phenomic and genomic characterization uncovers novel biology.</title>
        <authorList>
            <person name="Wiegand S."/>
            <person name="Jogler M."/>
            <person name="Boedeker C."/>
            <person name="Pinto D."/>
            <person name="Vollmers J."/>
            <person name="Rivas-Marin E."/>
            <person name="Kohn T."/>
            <person name="Peeters S.H."/>
            <person name="Heuer A."/>
            <person name="Rast P."/>
            <person name="Oberbeckmann S."/>
            <person name="Bunk B."/>
            <person name="Jeske O."/>
            <person name="Meyerdierks A."/>
            <person name="Storesund J.E."/>
            <person name="Kallscheuer N."/>
            <person name="Luecker S."/>
            <person name="Lage O.M."/>
            <person name="Pohl T."/>
            <person name="Merkel B.J."/>
            <person name="Hornburger P."/>
            <person name="Mueller R.-W."/>
            <person name="Bruemmer F."/>
            <person name="Labrenz M."/>
            <person name="Spormann A.M."/>
            <person name="Op den Camp H."/>
            <person name="Overmann J."/>
            <person name="Amann R."/>
            <person name="Jetten M.S.M."/>
            <person name="Mascher T."/>
            <person name="Medema M.H."/>
            <person name="Devos D.P."/>
            <person name="Kaster A.-K."/>
            <person name="Ovreas L."/>
            <person name="Rohde M."/>
            <person name="Galperin M.Y."/>
            <person name="Jogler C."/>
        </authorList>
    </citation>
    <scope>NUCLEOTIDE SEQUENCE [LARGE SCALE GENOMIC DNA]</scope>
    <source>
        <strain evidence="2 3">HG15A2</strain>
    </source>
</reference>
<dbReference type="OrthoDB" id="250901at2"/>
<accession>A0A517N0D1</accession>
<evidence type="ECO:0000313" key="2">
    <source>
        <dbReference type="EMBL" id="QDT00564.1"/>
    </source>
</evidence>
<dbReference type="RefSeq" id="WP_145062145.1">
    <property type="nucleotide sequence ID" value="NZ_CP036263.1"/>
</dbReference>
<dbReference type="KEGG" id="amob:HG15A2_39020"/>
<gene>
    <name evidence="2" type="ORF">HG15A2_39020</name>
</gene>
<dbReference type="EMBL" id="CP036263">
    <property type="protein sequence ID" value="QDT00564.1"/>
    <property type="molecule type" value="Genomic_DNA"/>
</dbReference>
<feature type="region of interest" description="Disordered" evidence="1">
    <location>
        <begin position="330"/>
        <end position="352"/>
    </location>
</feature>
<dbReference type="AlphaFoldDB" id="A0A517N0D1"/>
<evidence type="ECO:0000256" key="1">
    <source>
        <dbReference type="SAM" id="MobiDB-lite"/>
    </source>
</evidence>
<protein>
    <submittedName>
        <fullName evidence="2">Uncharacterized protein</fullName>
    </submittedName>
</protein>
<organism evidence="2 3">
    <name type="scientific">Adhaeretor mobilis</name>
    <dbReference type="NCBI Taxonomy" id="1930276"/>
    <lineage>
        <taxon>Bacteria</taxon>
        <taxon>Pseudomonadati</taxon>
        <taxon>Planctomycetota</taxon>
        <taxon>Planctomycetia</taxon>
        <taxon>Pirellulales</taxon>
        <taxon>Lacipirellulaceae</taxon>
        <taxon>Adhaeretor</taxon>
    </lineage>
</organism>
<feature type="compositionally biased region" description="Polar residues" evidence="1">
    <location>
        <begin position="341"/>
        <end position="352"/>
    </location>
</feature>
<dbReference type="Proteomes" id="UP000319852">
    <property type="component" value="Chromosome"/>
</dbReference>
<proteinExistence type="predicted"/>
<sequence length="352" mass="39727">MRRLTSAITGLAFVAVGVLAAIYGKQLREKGAEVSPSAAKPQAVVQQIVSSGDGNRFVAETLETIERSINIVAKVRQRVHLGSSELTGTGQYWQQGAGNQRRTRWSLQTLVSGEQGSLLQVFDSQHLWTDLHLPSKHEVTKIDLHELRRLLAAKAANNRQAPNTQGRGPSDARVARPTQQLLLAHRGGLTQLLDELVQRFDFDEPRPMWWEDRSVFALIGHWKPDQVEKLWPNYKPGDEWPEALPHHVLLMVGQTNLFPYLIEYRRGADAALSQGEVVFEPADEPLTRYELFDVQFAQAIDHKLDLFKYADAEHIAVDITGEVFHRLSPNKEEPEVEAPIQSVSSRKNTFRR</sequence>